<feature type="domain" description="TRASH" evidence="1">
    <location>
        <begin position="170"/>
        <end position="208"/>
    </location>
</feature>
<organism evidence="2 3">
    <name type="scientific">Kouleothrix aurantiaca</name>
    <dbReference type="NCBI Taxonomy" id="186479"/>
    <lineage>
        <taxon>Bacteria</taxon>
        <taxon>Bacillati</taxon>
        <taxon>Chloroflexota</taxon>
        <taxon>Chloroflexia</taxon>
        <taxon>Chloroflexales</taxon>
        <taxon>Roseiflexineae</taxon>
        <taxon>Roseiflexaceae</taxon>
        <taxon>Kouleothrix</taxon>
    </lineage>
</organism>
<dbReference type="Proteomes" id="UP000050509">
    <property type="component" value="Unassembled WGS sequence"/>
</dbReference>
<dbReference type="Gene3D" id="1.10.620.20">
    <property type="entry name" value="Ribonucleotide Reductase, subunit A"/>
    <property type="match status" value="1"/>
</dbReference>
<dbReference type="InterPro" id="IPR011017">
    <property type="entry name" value="TRASH_dom"/>
</dbReference>
<dbReference type="GO" id="GO:0016491">
    <property type="term" value="F:oxidoreductase activity"/>
    <property type="evidence" value="ECO:0007669"/>
    <property type="project" value="InterPro"/>
</dbReference>
<evidence type="ECO:0000313" key="3">
    <source>
        <dbReference type="Proteomes" id="UP000050509"/>
    </source>
</evidence>
<evidence type="ECO:0000313" key="2">
    <source>
        <dbReference type="EMBL" id="KPV53992.1"/>
    </source>
</evidence>
<gene>
    <name evidence="2" type="ORF">SE17_06400</name>
</gene>
<keyword evidence="3" id="KW-1185">Reference proteome</keyword>
<dbReference type="InterPro" id="IPR009078">
    <property type="entry name" value="Ferritin-like_SF"/>
</dbReference>
<protein>
    <recommendedName>
        <fullName evidence="1">TRASH domain-containing protein</fullName>
    </recommendedName>
</protein>
<dbReference type="InterPro" id="IPR012348">
    <property type="entry name" value="RNR-like"/>
</dbReference>
<proteinExistence type="predicted"/>
<comment type="caution">
    <text evidence="2">The sequence shown here is derived from an EMBL/GenBank/DDBJ whole genome shotgun (WGS) entry which is preliminary data.</text>
</comment>
<accession>A0A0P9HGQ1</accession>
<dbReference type="CDD" id="cd02980">
    <property type="entry name" value="TRX_Fd_family"/>
    <property type="match status" value="1"/>
</dbReference>
<evidence type="ECO:0000259" key="1">
    <source>
        <dbReference type="SMART" id="SM00746"/>
    </source>
</evidence>
<dbReference type="SMART" id="SM00746">
    <property type="entry name" value="TRASH"/>
    <property type="match status" value="1"/>
</dbReference>
<name>A0A0P9HGQ1_9CHLR</name>
<dbReference type="EMBL" id="LJCR01000136">
    <property type="protein sequence ID" value="KPV53992.1"/>
    <property type="molecule type" value="Genomic_DNA"/>
</dbReference>
<dbReference type="SUPFAM" id="SSF47240">
    <property type="entry name" value="Ferritin-like"/>
    <property type="match status" value="1"/>
</dbReference>
<dbReference type="AlphaFoldDB" id="A0A0P9HGQ1"/>
<reference evidence="2 3" key="1">
    <citation type="submission" date="2015-09" db="EMBL/GenBank/DDBJ databases">
        <title>Draft genome sequence of Kouleothrix aurantiaca JCM 19913.</title>
        <authorList>
            <person name="Hemp J."/>
        </authorList>
    </citation>
    <scope>NUCLEOTIDE SEQUENCE [LARGE SCALE GENOMIC DNA]</scope>
    <source>
        <strain evidence="2 3">COM-B</strain>
    </source>
</reference>
<dbReference type="InterPro" id="IPR007029">
    <property type="entry name" value="YHS_dom"/>
</dbReference>
<dbReference type="Pfam" id="PF04945">
    <property type="entry name" value="YHS"/>
    <property type="match status" value="1"/>
</dbReference>
<sequence length="228" mass="25267">MTSADTKTRVARTPIKTIKVRARDEDFRIVQVHGTLLVCSKAHGNCCCGWTEKGRAPVNTALYSEEWERRKIRNKVHLSFTGCLGPCAVGNNALLQIFGQSIWFKDLNGDQYVPLIYDYIESMLEAGHALPPPENLADHVYARYLPAPSGDTLTIGAAVEEDDDGLERLDPVCLMDVDPATARWTSEYGGRTFYFCSPGCKKSFERNPQEYLEEVGLGEACGIDLKAG</sequence>
<dbReference type="Gene3D" id="3.40.30.10">
    <property type="entry name" value="Glutaredoxin"/>
    <property type="match status" value="1"/>
</dbReference>